<accession>A0A316H892</accession>
<dbReference type="Gene3D" id="3.40.30.10">
    <property type="entry name" value="Glutaredoxin"/>
    <property type="match status" value="1"/>
</dbReference>
<reference evidence="2 3" key="1">
    <citation type="submission" date="2018-05" db="EMBL/GenBank/DDBJ databases">
        <title>Genomic Encyclopedia of Archaeal and Bacterial Type Strains, Phase II (KMG-II): from individual species to whole genera.</title>
        <authorList>
            <person name="Goeker M."/>
        </authorList>
    </citation>
    <scope>NUCLEOTIDE SEQUENCE [LARGE SCALE GENOMIC DNA]</scope>
    <source>
        <strain evidence="2 3">DSM 19975</strain>
    </source>
</reference>
<evidence type="ECO:0000313" key="3">
    <source>
        <dbReference type="Proteomes" id="UP000245678"/>
    </source>
</evidence>
<dbReference type="PROSITE" id="PS51352">
    <property type="entry name" value="THIOREDOXIN_2"/>
    <property type="match status" value="1"/>
</dbReference>
<dbReference type="SUPFAM" id="SSF52833">
    <property type="entry name" value="Thioredoxin-like"/>
    <property type="match status" value="1"/>
</dbReference>
<keyword evidence="3" id="KW-1185">Reference proteome</keyword>
<feature type="domain" description="Thioredoxin" evidence="1">
    <location>
        <begin position="33"/>
        <end position="173"/>
    </location>
</feature>
<name>A0A316H892_9SPHI</name>
<dbReference type="InterPro" id="IPR013766">
    <property type="entry name" value="Thioredoxin_domain"/>
</dbReference>
<sequence>MYHTYFFMKKNLSLVLLFGLIITICGSTCAQTLPVNSGIPPYHILTTDSVYFTPANLKKNKPVMVIYFMPDCGHCQHLMYDLKPELPKLKDVQIVMITYTPMLKALQVFQRDFELAKYHNITIGTEGYTYLVQKFYHVQTTPYIAIYNKYGKLVQAYDKVPKIPVLMETMKKV</sequence>
<comment type="caution">
    <text evidence="2">The sequence shown here is derived from an EMBL/GenBank/DDBJ whole genome shotgun (WGS) entry which is preliminary data.</text>
</comment>
<dbReference type="AlphaFoldDB" id="A0A316H892"/>
<proteinExistence type="predicted"/>
<protein>
    <recommendedName>
        <fullName evidence="1">Thioredoxin domain-containing protein</fullName>
    </recommendedName>
</protein>
<dbReference type="InterPro" id="IPR036249">
    <property type="entry name" value="Thioredoxin-like_sf"/>
</dbReference>
<organism evidence="2 3">
    <name type="scientific">Mucilaginibacter oryzae</name>
    <dbReference type="NCBI Taxonomy" id="468058"/>
    <lineage>
        <taxon>Bacteria</taxon>
        <taxon>Pseudomonadati</taxon>
        <taxon>Bacteroidota</taxon>
        <taxon>Sphingobacteriia</taxon>
        <taxon>Sphingobacteriales</taxon>
        <taxon>Sphingobacteriaceae</taxon>
        <taxon>Mucilaginibacter</taxon>
    </lineage>
</organism>
<gene>
    <name evidence="2" type="ORF">LX99_03494</name>
</gene>
<dbReference type="Proteomes" id="UP000245678">
    <property type="component" value="Unassembled WGS sequence"/>
</dbReference>
<dbReference type="EMBL" id="QGHA01000006">
    <property type="protein sequence ID" value="PWK76627.1"/>
    <property type="molecule type" value="Genomic_DNA"/>
</dbReference>
<evidence type="ECO:0000313" key="2">
    <source>
        <dbReference type="EMBL" id="PWK76627.1"/>
    </source>
</evidence>
<evidence type="ECO:0000259" key="1">
    <source>
        <dbReference type="PROSITE" id="PS51352"/>
    </source>
</evidence>